<evidence type="ECO:0000256" key="1">
    <source>
        <dbReference type="SAM" id="Phobius"/>
    </source>
</evidence>
<keyword evidence="1" id="KW-0472">Membrane</keyword>
<dbReference type="Pfam" id="PF13791">
    <property type="entry name" value="Sigma_reg_C"/>
    <property type="match status" value="1"/>
</dbReference>
<keyword evidence="1" id="KW-0812">Transmembrane</keyword>
<evidence type="ECO:0000313" key="3">
    <source>
        <dbReference type="EMBL" id="MFD2046560.1"/>
    </source>
</evidence>
<accession>A0ABW4W896</accession>
<feature type="transmembrane region" description="Helical" evidence="1">
    <location>
        <begin position="33"/>
        <end position="59"/>
    </location>
</feature>
<evidence type="ECO:0000313" key="4">
    <source>
        <dbReference type="Proteomes" id="UP001597383"/>
    </source>
</evidence>
<name>A0ABW4W896_9BACI</name>
<feature type="domain" description="Sigma factor regulator C-terminal" evidence="2">
    <location>
        <begin position="184"/>
        <end position="250"/>
    </location>
</feature>
<dbReference type="EMBL" id="JBHUHQ010000040">
    <property type="protein sequence ID" value="MFD2046560.1"/>
    <property type="molecule type" value="Genomic_DNA"/>
</dbReference>
<dbReference type="InterPro" id="IPR025672">
    <property type="entry name" value="Sigma_reg_C_dom"/>
</dbReference>
<reference evidence="4" key="1">
    <citation type="journal article" date="2019" name="Int. J. Syst. Evol. Microbiol.">
        <title>The Global Catalogue of Microorganisms (GCM) 10K type strain sequencing project: providing services to taxonomists for standard genome sequencing and annotation.</title>
        <authorList>
            <consortium name="The Broad Institute Genomics Platform"/>
            <consortium name="The Broad Institute Genome Sequencing Center for Infectious Disease"/>
            <person name="Wu L."/>
            <person name="Ma J."/>
        </authorList>
    </citation>
    <scope>NUCLEOTIDE SEQUENCE [LARGE SCALE GENOMIC DNA]</scope>
    <source>
        <strain evidence="4">R28</strain>
    </source>
</reference>
<dbReference type="Proteomes" id="UP001597383">
    <property type="component" value="Unassembled WGS sequence"/>
</dbReference>
<protein>
    <recommendedName>
        <fullName evidence="2">Sigma factor regulator C-terminal domain-containing protein</fullName>
    </recommendedName>
</protein>
<sequence length="300" mass="34174">MDENKQPGQSQEKDFVSGAEFQKTVRKTKLKQLGLYILISILSIGILIAIISIGGQFIINKKIEEELSKTPIPFLSDEPVKGAGIESDEVFTAPGFLSVESKITYYKKVGDRRIVWDIKRKKYPIVGDAKVISNEFPRVETYLVGGEERTVRYNHLNNERQIDFYYPVIGYNILPQELEIATGLDENTLIEVALSFHEALSPKELGERLGYKNVGWLWIDQTSEEEIQELKKHEYDFDKVLYGEKAYGISISGETPYPEFVSNEYKISGAVISGTPQELERFQDIEEIRTSVIGLTIDKY</sequence>
<comment type="caution">
    <text evidence="3">The sequence shown here is derived from an EMBL/GenBank/DDBJ whole genome shotgun (WGS) entry which is preliminary data.</text>
</comment>
<proteinExistence type="predicted"/>
<keyword evidence="4" id="KW-1185">Reference proteome</keyword>
<gene>
    <name evidence="3" type="ORF">ACFSJF_20030</name>
</gene>
<organism evidence="3 4">
    <name type="scientific">Ornithinibacillus salinisoli</name>
    <dbReference type="NCBI Taxonomy" id="1848459"/>
    <lineage>
        <taxon>Bacteria</taxon>
        <taxon>Bacillati</taxon>
        <taxon>Bacillota</taxon>
        <taxon>Bacilli</taxon>
        <taxon>Bacillales</taxon>
        <taxon>Bacillaceae</taxon>
        <taxon>Ornithinibacillus</taxon>
    </lineage>
</organism>
<dbReference type="RefSeq" id="WP_377558610.1">
    <property type="nucleotide sequence ID" value="NZ_JBHUHQ010000040.1"/>
</dbReference>
<evidence type="ECO:0000259" key="2">
    <source>
        <dbReference type="Pfam" id="PF13791"/>
    </source>
</evidence>
<keyword evidence="1" id="KW-1133">Transmembrane helix</keyword>